<dbReference type="EMBL" id="BMJI01000001">
    <property type="protein sequence ID" value="GGC80947.1"/>
    <property type="molecule type" value="Genomic_DNA"/>
</dbReference>
<evidence type="ECO:0000256" key="4">
    <source>
        <dbReference type="SAM" id="MobiDB-lite"/>
    </source>
</evidence>
<accession>A0ABQ1NVA7</accession>
<proteinExistence type="predicted"/>
<evidence type="ECO:0000313" key="7">
    <source>
        <dbReference type="Proteomes" id="UP000597761"/>
    </source>
</evidence>
<keyword evidence="2" id="KW-0235">DNA replication</keyword>
<dbReference type="CDD" id="cd06444">
    <property type="entry name" value="DNA_pol_A"/>
    <property type="match status" value="1"/>
</dbReference>
<comment type="catalytic activity">
    <reaction evidence="3">
        <text>DNA(n) + a 2'-deoxyribonucleoside 5'-triphosphate = DNA(n+1) + diphosphate</text>
        <dbReference type="Rhea" id="RHEA:22508"/>
        <dbReference type="Rhea" id="RHEA-COMP:17339"/>
        <dbReference type="Rhea" id="RHEA-COMP:17340"/>
        <dbReference type="ChEBI" id="CHEBI:33019"/>
        <dbReference type="ChEBI" id="CHEBI:61560"/>
        <dbReference type="ChEBI" id="CHEBI:173112"/>
        <dbReference type="EC" id="2.7.7.7"/>
    </reaction>
</comment>
<evidence type="ECO:0000256" key="3">
    <source>
        <dbReference type="ARBA" id="ARBA00049244"/>
    </source>
</evidence>
<dbReference type="PRINTS" id="PR00868">
    <property type="entry name" value="DNAPOLI"/>
</dbReference>
<dbReference type="GO" id="GO:0004527">
    <property type="term" value="F:exonuclease activity"/>
    <property type="evidence" value="ECO:0007669"/>
    <property type="project" value="UniProtKB-KW"/>
</dbReference>
<evidence type="ECO:0000256" key="1">
    <source>
        <dbReference type="ARBA" id="ARBA00012417"/>
    </source>
</evidence>
<feature type="domain" description="DNA-directed DNA polymerase family A palm" evidence="5">
    <location>
        <begin position="312"/>
        <end position="504"/>
    </location>
</feature>
<name>A0ABQ1NVA7_9MICC</name>
<reference evidence="7" key="1">
    <citation type="journal article" date="2019" name="Int. J. Syst. Evol. Microbiol.">
        <title>The Global Catalogue of Microorganisms (GCM) 10K type strain sequencing project: providing services to taxonomists for standard genome sequencing and annotation.</title>
        <authorList>
            <consortium name="The Broad Institute Genomics Platform"/>
            <consortium name="The Broad Institute Genome Sequencing Center for Infectious Disease"/>
            <person name="Wu L."/>
            <person name="Ma J."/>
        </authorList>
    </citation>
    <scope>NUCLEOTIDE SEQUENCE [LARGE SCALE GENOMIC DNA]</scope>
    <source>
        <strain evidence="7">CGMCC 1.15480</strain>
    </source>
</reference>
<dbReference type="InterPro" id="IPR001098">
    <property type="entry name" value="DNA-dir_DNA_pol_A_palm_dom"/>
</dbReference>
<gene>
    <name evidence="6" type="ORF">GCM10011512_04650</name>
</gene>
<dbReference type="Gene3D" id="3.30.70.370">
    <property type="match status" value="1"/>
</dbReference>
<dbReference type="PANTHER" id="PTHR10133:SF27">
    <property type="entry name" value="DNA POLYMERASE NU"/>
    <property type="match status" value="1"/>
</dbReference>
<keyword evidence="6" id="KW-0378">Hydrolase</keyword>
<evidence type="ECO:0000256" key="2">
    <source>
        <dbReference type="ARBA" id="ARBA00022705"/>
    </source>
</evidence>
<keyword evidence="6" id="KW-0269">Exonuclease</keyword>
<dbReference type="InterPro" id="IPR002298">
    <property type="entry name" value="DNA_polymerase_A"/>
</dbReference>
<protein>
    <recommendedName>
        <fullName evidence="1">DNA-directed DNA polymerase</fullName>
        <ecNumber evidence="1">2.7.7.7</ecNumber>
    </recommendedName>
</protein>
<comment type="caution">
    <text evidence="6">The sequence shown here is derived from an EMBL/GenBank/DDBJ whole genome shotgun (WGS) entry which is preliminary data.</text>
</comment>
<organism evidence="6 7">
    <name type="scientific">Tersicoccus solisilvae</name>
    <dbReference type="NCBI Taxonomy" id="1882339"/>
    <lineage>
        <taxon>Bacteria</taxon>
        <taxon>Bacillati</taxon>
        <taxon>Actinomycetota</taxon>
        <taxon>Actinomycetes</taxon>
        <taxon>Micrococcales</taxon>
        <taxon>Micrococcaceae</taxon>
        <taxon>Tersicoccus</taxon>
    </lineage>
</organism>
<dbReference type="SMART" id="SM00482">
    <property type="entry name" value="POLAc"/>
    <property type="match status" value="1"/>
</dbReference>
<keyword evidence="6" id="KW-0540">Nuclease</keyword>
<dbReference type="EC" id="2.7.7.7" evidence="1"/>
<dbReference type="Pfam" id="PF00476">
    <property type="entry name" value="DNA_pol_A"/>
    <property type="match status" value="1"/>
</dbReference>
<evidence type="ECO:0000259" key="5">
    <source>
        <dbReference type="SMART" id="SM00482"/>
    </source>
</evidence>
<dbReference type="NCBIfam" id="NF011538">
    <property type="entry name" value="PRK14975.1-1"/>
    <property type="match status" value="1"/>
</dbReference>
<sequence>MYTVVARDGDVVLLQDADDAGSPTGSPQRCATADVVPAVARREAIGDTRWVFARTTDWYPRWLRGGVTVARSHDLGLSGQILGFSQDAAAAGYAPDPRLAPRTAEDPDAAEPRDENQAALFEPAPAADQDPSPADLVAELGAQLAAVATSAHPGRLRLLLAAESAGALAGAEMHHAGLPFRADLHDAYLRSVLGPRVPHGQRPQKLAHLAGVLQEALGAPTLNPDSPQDLLRALHRAGIEVATTRKGELARHSHPAIAPLLEYKALSRLLTANGWAWQDAWVRDGRFRPDYVVGAVVTGRWATSGGGALQIPHQIRAAAHADPGHRLVVADAAQLEPRVLAAIAVDDALAAAARGRDLYAGVAERGFGGERSAAKVAMLGAMYGATTGEAGRLVPQLARSFPRAVALVEAAARLGEAGRPVSTHLGRSSPPAGRRVRTALARGDQPVLRANGRFTRNFVVQGSAAEWALCWLADLRRRLRDQGGRARLVFFVHDELVLHVPDDEVDVVVEAVRDAAAAASALLFGAGRDDFPVSVAVVDSYDQAK</sequence>
<dbReference type="InterPro" id="IPR043502">
    <property type="entry name" value="DNA/RNA_pol_sf"/>
</dbReference>
<evidence type="ECO:0000313" key="6">
    <source>
        <dbReference type="EMBL" id="GGC80947.1"/>
    </source>
</evidence>
<feature type="region of interest" description="Disordered" evidence="4">
    <location>
        <begin position="93"/>
        <end position="115"/>
    </location>
</feature>
<dbReference type="PANTHER" id="PTHR10133">
    <property type="entry name" value="DNA POLYMERASE I"/>
    <property type="match status" value="1"/>
</dbReference>
<dbReference type="RefSeq" id="WP_188665752.1">
    <property type="nucleotide sequence ID" value="NZ_BMJI01000001.1"/>
</dbReference>
<keyword evidence="7" id="KW-1185">Reference proteome</keyword>
<dbReference type="SUPFAM" id="SSF56672">
    <property type="entry name" value="DNA/RNA polymerases"/>
    <property type="match status" value="1"/>
</dbReference>
<dbReference type="Gene3D" id="1.10.150.20">
    <property type="entry name" value="5' to 3' exonuclease, C-terminal subdomain"/>
    <property type="match status" value="1"/>
</dbReference>
<dbReference type="Proteomes" id="UP000597761">
    <property type="component" value="Unassembled WGS sequence"/>
</dbReference>